<evidence type="ECO:0000256" key="1">
    <source>
        <dbReference type="SAM" id="Coils"/>
    </source>
</evidence>
<evidence type="ECO:0000313" key="2">
    <source>
        <dbReference type="EMBL" id="CAE0842964.1"/>
    </source>
</evidence>
<name>A0A7S4GPD9_9EUGL</name>
<dbReference type="AlphaFoldDB" id="A0A7S4GPD9"/>
<organism evidence="2">
    <name type="scientific">Eutreptiella gymnastica</name>
    <dbReference type="NCBI Taxonomy" id="73025"/>
    <lineage>
        <taxon>Eukaryota</taxon>
        <taxon>Discoba</taxon>
        <taxon>Euglenozoa</taxon>
        <taxon>Euglenida</taxon>
        <taxon>Spirocuta</taxon>
        <taxon>Euglenophyceae</taxon>
        <taxon>Eutreptiales</taxon>
        <taxon>Eutreptiaceae</taxon>
        <taxon>Eutreptiella</taxon>
    </lineage>
</organism>
<keyword evidence="1" id="KW-0175">Coiled coil</keyword>
<feature type="coiled-coil region" evidence="1">
    <location>
        <begin position="30"/>
        <end position="74"/>
    </location>
</feature>
<gene>
    <name evidence="2" type="ORF">EGYM00163_LOCUS52137</name>
</gene>
<dbReference type="EMBL" id="HBJA01152362">
    <property type="protein sequence ID" value="CAE0842964.1"/>
    <property type="molecule type" value="Transcribed_RNA"/>
</dbReference>
<feature type="coiled-coil region" evidence="1">
    <location>
        <begin position="209"/>
        <end position="246"/>
    </location>
</feature>
<reference evidence="2" key="1">
    <citation type="submission" date="2021-01" db="EMBL/GenBank/DDBJ databases">
        <authorList>
            <person name="Corre E."/>
            <person name="Pelletier E."/>
            <person name="Niang G."/>
            <person name="Scheremetjew M."/>
            <person name="Finn R."/>
            <person name="Kale V."/>
            <person name="Holt S."/>
            <person name="Cochrane G."/>
            <person name="Meng A."/>
            <person name="Brown T."/>
            <person name="Cohen L."/>
        </authorList>
    </citation>
    <scope>NUCLEOTIDE SEQUENCE</scope>
    <source>
        <strain evidence="2">CCMP1594</strain>
    </source>
</reference>
<sequence length="456" mass="51679">MSGTEGAAGPSGLQAARHLSKRCNDKIKHLEFEQVEDEELQRLVEEHERDKLLKKKQAQERVRVQERVERTKMERDLSAIDTGLQMARTSWLQERQDAQRVQREKDLDVYELTCGRPYHKKLMMERLARQRIEEDEQELQMIAQARSGMRSDIDVLYKELAELGDPTALFKASEVQRALDAEEHQRLKIQRDADSDNWKKGHEAAQDANRGVHQEVSCLQLELKLLEREAEIAHAKREAQEEAEREVQRGIAQKQIDYLEMTRERASKRTPEEWASQHKAAEQARRRSVEKHALRRLAYKDPEPEIIKPLVEWSIPDTPQSKRAATPVALSSPSTAPTKAAVLSPVARLTPADRRMRENEILSEIAGQRESQRRDFHLRTSMSPAFAASSIRDLSASSIRLSPKAVLKGAKEPSFSATSSFGPASLSFAPTASCSFGPPQLESSLPAQMLAAIHLL</sequence>
<proteinExistence type="predicted"/>
<accession>A0A7S4GPD9</accession>
<protein>
    <submittedName>
        <fullName evidence="2">Uncharacterized protein</fullName>
    </submittedName>
</protein>